<dbReference type="Gene3D" id="3.30.700.10">
    <property type="entry name" value="Glycoprotein, Type 4 Pilin"/>
    <property type="match status" value="1"/>
</dbReference>
<name>A0A1D9LHT0_9NEIS</name>
<dbReference type="InterPro" id="IPR012902">
    <property type="entry name" value="N_methyl_site"/>
</dbReference>
<organism evidence="1 2">
    <name type="scientific">Chromobacterium vaccinii</name>
    <dbReference type="NCBI Taxonomy" id="1108595"/>
    <lineage>
        <taxon>Bacteria</taxon>
        <taxon>Pseudomonadati</taxon>
        <taxon>Pseudomonadota</taxon>
        <taxon>Betaproteobacteria</taxon>
        <taxon>Neisseriales</taxon>
        <taxon>Chromobacteriaceae</taxon>
        <taxon>Chromobacterium</taxon>
    </lineage>
</organism>
<dbReference type="Proteomes" id="UP000178776">
    <property type="component" value="Chromosome"/>
</dbReference>
<dbReference type="AlphaFoldDB" id="A0A1D9LHT0"/>
<dbReference type="SUPFAM" id="SSF54523">
    <property type="entry name" value="Pili subunits"/>
    <property type="match status" value="1"/>
</dbReference>
<dbReference type="GeneID" id="68842118"/>
<gene>
    <name evidence="1" type="ORF">BKX93_12955</name>
</gene>
<evidence type="ECO:0000313" key="1">
    <source>
        <dbReference type="EMBL" id="AOZ50815.1"/>
    </source>
</evidence>
<dbReference type="PROSITE" id="PS00409">
    <property type="entry name" value="PROKAR_NTER_METHYL"/>
    <property type="match status" value="1"/>
</dbReference>
<dbReference type="InterPro" id="IPR045584">
    <property type="entry name" value="Pilin-like"/>
</dbReference>
<reference evidence="1 2" key="1">
    <citation type="submission" date="2016-10" db="EMBL/GenBank/DDBJ databases">
        <title>Chromobacterium muskegensis sp. nov., an insecticidal bacterium isolated from Sphagnum bogs.</title>
        <authorList>
            <person name="Sparks M.E."/>
            <person name="Blackburn M.B."/>
            <person name="Gundersen-Rindal D.E."/>
            <person name="Mitchell A."/>
            <person name="Farrar R."/>
            <person name="Kuhar D."/>
        </authorList>
    </citation>
    <scope>NUCLEOTIDE SEQUENCE [LARGE SCALE GENOMIC DNA]</scope>
    <source>
        <strain evidence="1 2">21-1</strain>
    </source>
</reference>
<dbReference type="InterPro" id="IPR031982">
    <property type="entry name" value="PilE-like"/>
</dbReference>
<dbReference type="KEGG" id="cvc:BKX93_12955"/>
<evidence type="ECO:0000313" key="2">
    <source>
        <dbReference type="Proteomes" id="UP000178776"/>
    </source>
</evidence>
<protein>
    <submittedName>
        <fullName evidence="1">Uncharacterized protein</fullName>
    </submittedName>
</protein>
<proteinExistence type="predicted"/>
<accession>A0A1D9LHT0</accession>
<dbReference type="Pfam" id="PF16732">
    <property type="entry name" value="ComP_DUS"/>
    <property type="match status" value="1"/>
</dbReference>
<dbReference type="NCBIfam" id="TIGR02532">
    <property type="entry name" value="IV_pilin_GFxxxE"/>
    <property type="match status" value="1"/>
</dbReference>
<dbReference type="GO" id="GO:0043683">
    <property type="term" value="P:type IV pilus assembly"/>
    <property type="evidence" value="ECO:0007669"/>
    <property type="project" value="InterPro"/>
</dbReference>
<dbReference type="STRING" id="1108595.BKX93_12955"/>
<dbReference type="EMBL" id="CP017707">
    <property type="protein sequence ID" value="AOZ50815.1"/>
    <property type="molecule type" value="Genomic_DNA"/>
</dbReference>
<sequence length="135" mass="14219">MRGLTLVELMITLAIVAILGTIAYPMYTGYAQRSRRSDAWQALNTAQAQMEQCYSQYFAYNNAACAVTTASPSGYYQVQIASSTSASAYTLTATPTSPGLQTADTSCSSFSVGNGGIRSALNSQGADSSSACWPH</sequence>
<dbReference type="Pfam" id="PF07963">
    <property type="entry name" value="N_methyl"/>
    <property type="match status" value="1"/>
</dbReference>
<dbReference type="RefSeq" id="WP_052717724.1">
    <property type="nucleotide sequence ID" value="NZ_CP017707.1"/>
</dbReference>